<gene>
    <name evidence="8" type="ORF">IAA96_05625</name>
</gene>
<sequence>MKADVLIIEDVRELAELVSMYLVREGMDTVLCETAEEALNIAKTKQFDLVVLDLNLPGIDGFEFLTLFRKEHSTPVMIMSARDSDEDIIAGLGNGADEFVTKPFSPRVFAARVRAMIRREQNSAAEGERTVRFGDFTLYETTCILKKGAERVYLSVKEYEVLDYLVHNPGVPLQPETIYKSVWKNAYGDLSAVAVYIQRLRKKIESNPSAPKYIETVFGMGYRFNPEPAADADNK</sequence>
<dbReference type="CDD" id="cd17574">
    <property type="entry name" value="REC_OmpR"/>
    <property type="match status" value="1"/>
</dbReference>
<proteinExistence type="predicted"/>
<dbReference type="CDD" id="cd00383">
    <property type="entry name" value="trans_reg_C"/>
    <property type="match status" value="1"/>
</dbReference>
<dbReference type="Pfam" id="PF00072">
    <property type="entry name" value="Response_reg"/>
    <property type="match status" value="1"/>
</dbReference>
<keyword evidence="2" id="KW-0902">Two-component regulatory system</keyword>
<feature type="domain" description="OmpR/PhoB-type" evidence="7">
    <location>
        <begin position="128"/>
        <end position="226"/>
    </location>
</feature>
<accession>A0A9D9HDV5</accession>
<dbReference type="PANTHER" id="PTHR48111:SF40">
    <property type="entry name" value="PHOSPHATE REGULON TRANSCRIPTIONAL REGULATORY PROTEIN PHOB"/>
    <property type="match status" value="1"/>
</dbReference>
<dbReference type="InterPro" id="IPR001789">
    <property type="entry name" value="Sig_transdc_resp-reg_receiver"/>
</dbReference>
<dbReference type="PANTHER" id="PTHR48111">
    <property type="entry name" value="REGULATOR OF RPOS"/>
    <property type="match status" value="1"/>
</dbReference>
<evidence type="ECO:0000256" key="4">
    <source>
        <dbReference type="PROSITE-ProRule" id="PRU00169"/>
    </source>
</evidence>
<dbReference type="AlphaFoldDB" id="A0A9D9HDV5"/>
<keyword evidence="3 5" id="KW-0238">DNA-binding</keyword>
<dbReference type="Gene3D" id="3.40.50.2300">
    <property type="match status" value="1"/>
</dbReference>
<dbReference type="GO" id="GO:0032993">
    <property type="term" value="C:protein-DNA complex"/>
    <property type="evidence" value="ECO:0007669"/>
    <property type="project" value="TreeGrafter"/>
</dbReference>
<evidence type="ECO:0000259" key="7">
    <source>
        <dbReference type="PROSITE" id="PS51755"/>
    </source>
</evidence>
<dbReference type="SMART" id="SM00862">
    <property type="entry name" value="Trans_reg_C"/>
    <property type="match status" value="1"/>
</dbReference>
<dbReference type="InterPro" id="IPR001867">
    <property type="entry name" value="OmpR/PhoB-type_DNA-bd"/>
</dbReference>
<dbReference type="Pfam" id="PF00486">
    <property type="entry name" value="Trans_reg_C"/>
    <property type="match status" value="1"/>
</dbReference>
<feature type="modified residue" description="4-aspartylphosphate" evidence="4">
    <location>
        <position position="53"/>
    </location>
</feature>
<evidence type="ECO:0000259" key="6">
    <source>
        <dbReference type="PROSITE" id="PS50110"/>
    </source>
</evidence>
<protein>
    <submittedName>
        <fullName evidence="8">Response regulator transcription factor</fullName>
    </submittedName>
</protein>
<comment type="caution">
    <text evidence="8">The sequence shown here is derived from an EMBL/GenBank/DDBJ whole genome shotgun (WGS) entry which is preliminary data.</text>
</comment>
<evidence type="ECO:0000313" key="9">
    <source>
        <dbReference type="Proteomes" id="UP000823616"/>
    </source>
</evidence>
<evidence type="ECO:0000313" key="8">
    <source>
        <dbReference type="EMBL" id="MBO8450570.1"/>
    </source>
</evidence>
<dbReference type="PROSITE" id="PS51755">
    <property type="entry name" value="OMPR_PHOB"/>
    <property type="match status" value="1"/>
</dbReference>
<dbReference type="GO" id="GO:0006355">
    <property type="term" value="P:regulation of DNA-templated transcription"/>
    <property type="evidence" value="ECO:0007669"/>
    <property type="project" value="InterPro"/>
</dbReference>
<organism evidence="8 9">
    <name type="scientific">Candidatus Avitreponema avistercoris</name>
    <dbReference type="NCBI Taxonomy" id="2840705"/>
    <lineage>
        <taxon>Bacteria</taxon>
        <taxon>Pseudomonadati</taxon>
        <taxon>Spirochaetota</taxon>
        <taxon>Spirochaetia</taxon>
        <taxon>Spirochaetales</taxon>
        <taxon>Candidatus Avitreponema</taxon>
    </lineage>
</organism>
<dbReference type="Proteomes" id="UP000823616">
    <property type="component" value="Unassembled WGS sequence"/>
</dbReference>
<dbReference type="GO" id="GO:0000156">
    <property type="term" value="F:phosphorelay response regulator activity"/>
    <property type="evidence" value="ECO:0007669"/>
    <property type="project" value="TreeGrafter"/>
</dbReference>
<dbReference type="InterPro" id="IPR016032">
    <property type="entry name" value="Sig_transdc_resp-reg_C-effctor"/>
</dbReference>
<reference evidence="8" key="1">
    <citation type="submission" date="2020-10" db="EMBL/GenBank/DDBJ databases">
        <authorList>
            <person name="Gilroy R."/>
        </authorList>
    </citation>
    <scope>NUCLEOTIDE SEQUENCE</scope>
    <source>
        <strain evidence="8">B3-4054</strain>
    </source>
</reference>
<dbReference type="Gene3D" id="1.10.10.10">
    <property type="entry name" value="Winged helix-like DNA-binding domain superfamily/Winged helix DNA-binding domain"/>
    <property type="match status" value="1"/>
</dbReference>
<dbReference type="InterPro" id="IPR039420">
    <property type="entry name" value="WalR-like"/>
</dbReference>
<feature type="DNA-binding region" description="OmpR/PhoB-type" evidence="5">
    <location>
        <begin position="128"/>
        <end position="226"/>
    </location>
</feature>
<dbReference type="PROSITE" id="PS50110">
    <property type="entry name" value="RESPONSE_REGULATORY"/>
    <property type="match status" value="1"/>
</dbReference>
<evidence type="ECO:0000256" key="2">
    <source>
        <dbReference type="ARBA" id="ARBA00023012"/>
    </source>
</evidence>
<dbReference type="GO" id="GO:0005829">
    <property type="term" value="C:cytosol"/>
    <property type="evidence" value="ECO:0007669"/>
    <property type="project" value="TreeGrafter"/>
</dbReference>
<dbReference type="Gene3D" id="6.10.250.690">
    <property type="match status" value="1"/>
</dbReference>
<feature type="domain" description="Response regulatory" evidence="6">
    <location>
        <begin position="4"/>
        <end position="117"/>
    </location>
</feature>
<evidence type="ECO:0000256" key="3">
    <source>
        <dbReference type="ARBA" id="ARBA00023125"/>
    </source>
</evidence>
<dbReference type="SUPFAM" id="SSF46894">
    <property type="entry name" value="C-terminal effector domain of the bipartite response regulators"/>
    <property type="match status" value="1"/>
</dbReference>
<dbReference type="InterPro" id="IPR036388">
    <property type="entry name" value="WH-like_DNA-bd_sf"/>
</dbReference>
<keyword evidence="1 4" id="KW-0597">Phosphoprotein</keyword>
<name>A0A9D9HDV5_9SPIR</name>
<dbReference type="GO" id="GO:0000976">
    <property type="term" value="F:transcription cis-regulatory region binding"/>
    <property type="evidence" value="ECO:0007669"/>
    <property type="project" value="TreeGrafter"/>
</dbReference>
<evidence type="ECO:0000256" key="5">
    <source>
        <dbReference type="PROSITE-ProRule" id="PRU01091"/>
    </source>
</evidence>
<dbReference type="SMART" id="SM00448">
    <property type="entry name" value="REC"/>
    <property type="match status" value="1"/>
</dbReference>
<reference evidence="8" key="2">
    <citation type="journal article" date="2021" name="PeerJ">
        <title>Extensive microbial diversity within the chicken gut microbiome revealed by metagenomics and culture.</title>
        <authorList>
            <person name="Gilroy R."/>
            <person name="Ravi A."/>
            <person name="Getino M."/>
            <person name="Pursley I."/>
            <person name="Horton D.L."/>
            <person name="Alikhan N.F."/>
            <person name="Baker D."/>
            <person name="Gharbi K."/>
            <person name="Hall N."/>
            <person name="Watson M."/>
            <person name="Adriaenssens E.M."/>
            <person name="Foster-Nyarko E."/>
            <person name="Jarju S."/>
            <person name="Secka A."/>
            <person name="Antonio M."/>
            <person name="Oren A."/>
            <person name="Chaudhuri R.R."/>
            <person name="La Ragione R."/>
            <person name="Hildebrand F."/>
            <person name="Pallen M.J."/>
        </authorList>
    </citation>
    <scope>NUCLEOTIDE SEQUENCE</scope>
    <source>
        <strain evidence="8">B3-4054</strain>
    </source>
</reference>
<dbReference type="EMBL" id="JADIMS010000103">
    <property type="protein sequence ID" value="MBO8450570.1"/>
    <property type="molecule type" value="Genomic_DNA"/>
</dbReference>
<evidence type="ECO:0000256" key="1">
    <source>
        <dbReference type="ARBA" id="ARBA00022553"/>
    </source>
</evidence>
<dbReference type="InterPro" id="IPR011006">
    <property type="entry name" value="CheY-like_superfamily"/>
</dbReference>
<dbReference type="SUPFAM" id="SSF52172">
    <property type="entry name" value="CheY-like"/>
    <property type="match status" value="1"/>
</dbReference>